<proteinExistence type="inferred from homology"/>
<sequence>MNKMEREPRSFVPPERSAKPRKRGMTAVIDYGPDGFGWTGERGVADLLDCAADYIDFAKIYAMNALLLPKPVVRKIVKLYRDAGVNCYSGGILFEYAYRHNEVDLFGDHLLSIGFNSLEISENYITMNDNERLSFIDRFQRLGLSVIYEFGRKNPEQTMRMEELEALVTTLSNRGVDHVIVEQSEIDMTASKAPEQLKALAAAPWFERILIEADPYRFPKQHVGLLQDFGKDVNLANIAPGQALRLEGLRRGIGRAVNYSMLAEEGIQV</sequence>
<dbReference type="SUPFAM" id="SSF102110">
    <property type="entry name" value="(2r)-phospho-3-sulfolactate synthase ComA"/>
    <property type="match status" value="1"/>
</dbReference>
<dbReference type="AlphaFoldDB" id="A0A1M5JXJ5"/>
<dbReference type="Pfam" id="PF02679">
    <property type="entry name" value="ComA"/>
    <property type="match status" value="1"/>
</dbReference>
<gene>
    <name evidence="3" type="ORF">SAMN05443248_1608</name>
</gene>
<dbReference type="EMBL" id="LT670817">
    <property type="protein sequence ID" value="SHG45264.1"/>
    <property type="molecule type" value="Genomic_DNA"/>
</dbReference>
<reference evidence="3 4" key="1">
    <citation type="submission" date="2016-11" db="EMBL/GenBank/DDBJ databases">
        <authorList>
            <person name="Jaros S."/>
            <person name="Januszkiewicz K."/>
            <person name="Wedrychowicz H."/>
        </authorList>
    </citation>
    <scope>NUCLEOTIDE SEQUENCE [LARGE SCALE GENOMIC DNA]</scope>
    <source>
        <strain evidence="3 4">GAS138</strain>
    </source>
</reference>
<dbReference type="InterPro" id="IPR036112">
    <property type="entry name" value="ComA_synth_sf"/>
</dbReference>
<evidence type="ECO:0000256" key="2">
    <source>
        <dbReference type="SAM" id="MobiDB-lite"/>
    </source>
</evidence>
<evidence type="ECO:0000313" key="3">
    <source>
        <dbReference type="EMBL" id="SHG45264.1"/>
    </source>
</evidence>
<comment type="similarity">
    <text evidence="1">Belongs to the phosphosulfolactate synthase family.</text>
</comment>
<evidence type="ECO:0000313" key="4">
    <source>
        <dbReference type="Proteomes" id="UP000189796"/>
    </source>
</evidence>
<organism evidence="3 4">
    <name type="scientific">Bradyrhizobium erythrophlei</name>
    <dbReference type="NCBI Taxonomy" id="1437360"/>
    <lineage>
        <taxon>Bacteria</taxon>
        <taxon>Pseudomonadati</taxon>
        <taxon>Pseudomonadota</taxon>
        <taxon>Alphaproteobacteria</taxon>
        <taxon>Hyphomicrobiales</taxon>
        <taxon>Nitrobacteraceae</taxon>
        <taxon>Bradyrhizobium</taxon>
    </lineage>
</organism>
<accession>A0A1M5JXJ5</accession>
<feature type="region of interest" description="Disordered" evidence="2">
    <location>
        <begin position="1"/>
        <end position="23"/>
    </location>
</feature>
<dbReference type="Gene3D" id="3.20.20.70">
    <property type="entry name" value="Aldolase class I"/>
    <property type="match status" value="1"/>
</dbReference>
<dbReference type="RefSeq" id="WP_197689279.1">
    <property type="nucleotide sequence ID" value="NZ_LT670817.1"/>
</dbReference>
<dbReference type="InterPro" id="IPR003830">
    <property type="entry name" value="ComA_synth"/>
</dbReference>
<name>A0A1M5JXJ5_9BRAD</name>
<protein>
    <submittedName>
        <fullName evidence="3">Phosphosulfolactate synthase</fullName>
    </submittedName>
</protein>
<dbReference type="InterPro" id="IPR013785">
    <property type="entry name" value="Aldolase_TIM"/>
</dbReference>
<dbReference type="Proteomes" id="UP000189796">
    <property type="component" value="Chromosome I"/>
</dbReference>
<evidence type="ECO:0000256" key="1">
    <source>
        <dbReference type="ARBA" id="ARBA00010424"/>
    </source>
</evidence>